<name>A0A364Y7V9_9BACT</name>
<dbReference type="AlphaFoldDB" id="A0A364Y7V9"/>
<dbReference type="RefSeq" id="WP_112744782.1">
    <property type="nucleotide sequence ID" value="NZ_QMFY01000001.1"/>
</dbReference>
<accession>A0A364Y7V9</accession>
<dbReference type="InterPro" id="IPR024747">
    <property type="entry name" value="Pyridox_Oxase-rel"/>
</dbReference>
<proteinExistence type="predicted"/>
<dbReference type="InterPro" id="IPR012349">
    <property type="entry name" value="Split_barrel_FMN-bd"/>
</dbReference>
<comment type="caution">
    <text evidence="1">The sequence shown here is derived from an EMBL/GenBank/DDBJ whole genome shotgun (WGS) entry which is preliminary data.</text>
</comment>
<gene>
    <name evidence="1" type="ORF">DQQ10_00145</name>
</gene>
<keyword evidence="2" id="KW-1185">Reference proteome</keyword>
<dbReference type="PANTHER" id="PTHR34071">
    <property type="entry name" value="5-NITROIMIDAZOLE ANTIBIOTICS RESISTANCE PROTEIN, NIMA-FAMILY-RELATED PROTEIN-RELATED"/>
    <property type="match status" value="1"/>
</dbReference>
<dbReference type="OrthoDB" id="9794935at2"/>
<protein>
    <submittedName>
        <fullName evidence="1">Pyridoxamine 5'-phosphate oxidase family protein</fullName>
    </submittedName>
</protein>
<sequence length="156" mass="18034">MIGALTNEQIEHVLRSGLIGRIGCSNGANVYVVPVTYVFHDKYIYIHSREGLKVQIMRTHPQVCFEVDSIEGMTNWRCVIAHGTFQELKNEPDRTEALNILKNRLVPYLLSETMRPQGFDHAPKSIEKERQPIVYRIQVTEMTGRFEKNVYSEKLL</sequence>
<organism evidence="1 2">
    <name type="scientific">Pseudochryseolinea flava</name>
    <dbReference type="NCBI Taxonomy" id="2059302"/>
    <lineage>
        <taxon>Bacteria</taxon>
        <taxon>Pseudomonadati</taxon>
        <taxon>Bacteroidota</taxon>
        <taxon>Cytophagia</taxon>
        <taxon>Cytophagales</taxon>
        <taxon>Fulvivirgaceae</taxon>
        <taxon>Pseudochryseolinea</taxon>
    </lineage>
</organism>
<dbReference type="PANTHER" id="PTHR34071:SF2">
    <property type="entry name" value="FLAVIN-NUCLEOTIDE-BINDING PROTEIN"/>
    <property type="match status" value="1"/>
</dbReference>
<dbReference type="EMBL" id="QMFY01000001">
    <property type="protein sequence ID" value="RAW02565.1"/>
    <property type="molecule type" value="Genomic_DNA"/>
</dbReference>
<dbReference type="Proteomes" id="UP000251889">
    <property type="component" value="Unassembled WGS sequence"/>
</dbReference>
<reference evidence="1 2" key="1">
    <citation type="submission" date="2018-06" db="EMBL/GenBank/DDBJ databases">
        <title>Chryseolinea flavus sp. nov., a member of the phylum Bacteroidetes isolated from soil.</title>
        <authorList>
            <person name="Li Y."/>
            <person name="Wang J."/>
        </authorList>
    </citation>
    <scope>NUCLEOTIDE SEQUENCE [LARGE SCALE GENOMIC DNA]</scope>
    <source>
        <strain evidence="1 2">SDU1-6</strain>
    </source>
</reference>
<dbReference type="Gene3D" id="2.30.110.10">
    <property type="entry name" value="Electron Transport, Fmn-binding Protein, Chain A"/>
    <property type="match status" value="1"/>
</dbReference>
<evidence type="ECO:0000313" key="2">
    <source>
        <dbReference type="Proteomes" id="UP000251889"/>
    </source>
</evidence>
<dbReference type="SUPFAM" id="SSF50475">
    <property type="entry name" value="FMN-binding split barrel"/>
    <property type="match status" value="1"/>
</dbReference>
<evidence type="ECO:0000313" key="1">
    <source>
        <dbReference type="EMBL" id="RAW02565.1"/>
    </source>
</evidence>
<dbReference type="Pfam" id="PF12900">
    <property type="entry name" value="Pyridox_ox_2"/>
    <property type="match status" value="1"/>
</dbReference>